<gene>
    <name evidence="2" type="ORF">COV54_02830</name>
</gene>
<keyword evidence="1" id="KW-0812">Transmembrane</keyword>
<dbReference type="AlphaFoldDB" id="A0A2H0NDL1"/>
<evidence type="ECO:0000313" key="2">
    <source>
        <dbReference type="EMBL" id="PIR06245.1"/>
    </source>
</evidence>
<dbReference type="PANTHER" id="PTHR30221:SF1">
    <property type="entry name" value="SMALL-CONDUCTANCE MECHANOSENSITIVE CHANNEL"/>
    <property type="match status" value="1"/>
</dbReference>
<feature type="transmembrane region" description="Helical" evidence="1">
    <location>
        <begin position="182"/>
        <end position="207"/>
    </location>
</feature>
<dbReference type="Proteomes" id="UP000228867">
    <property type="component" value="Unassembled WGS sequence"/>
</dbReference>
<accession>A0A2H0NDL1</accession>
<feature type="transmembrane region" description="Helical" evidence="1">
    <location>
        <begin position="28"/>
        <end position="49"/>
    </location>
</feature>
<comment type="caution">
    <text evidence="2">The sequence shown here is derived from an EMBL/GenBank/DDBJ whole genome shotgun (WGS) entry which is preliminary data.</text>
</comment>
<proteinExistence type="predicted"/>
<dbReference type="GO" id="GO:0008381">
    <property type="term" value="F:mechanosensitive monoatomic ion channel activity"/>
    <property type="evidence" value="ECO:0007669"/>
    <property type="project" value="InterPro"/>
</dbReference>
<reference evidence="2 3" key="1">
    <citation type="submission" date="2017-09" db="EMBL/GenBank/DDBJ databases">
        <title>Depth-based differentiation of microbial function through sediment-hosted aquifers and enrichment of novel symbionts in the deep terrestrial subsurface.</title>
        <authorList>
            <person name="Probst A.J."/>
            <person name="Ladd B."/>
            <person name="Jarett J.K."/>
            <person name="Geller-Mcgrath D.E."/>
            <person name="Sieber C.M."/>
            <person name="Emerson J.B."/>
            <person name="Anantharaman K."/>
            <person name="Thomas B.C."/>
            <person name="Malmstrom R."/>
            <person name="Stieglmeier M."/>
            <person name="Klingl A."/>
            <person name="Woyke T."/>
            <person name="Ryan C.M."/>
            <person name="Banfield J.F."/>
        </authorList>
    </citation>
    <scope>NUCLEOTIDE SEQUENCE [LARGE SCALE GENOMIC DNA]</scope>
    <source>
        <strain evidence="2">CG11_big_fil_rev_8_21_14_0_20_38_23</strain>
    </source>
</reference>
<protein>
    <recommendedName>
        <fullName evidence="4">Small-conductance mechanosensitive ion channel</fullName>
    </recommendedName>
</protein>
<organism evidence="2 3">
    <name type="scientific">Candidatus Jorgensenbacteria bacterium CG11_big_fil_rev_8_21_14_0_20_38_23</name>
    <dbReference type="NCBI Taxonomy" id="1974594"/>
    <lineage>
        <taxon>Bacteria</taxon>
        <taxon>Candidatus Joergenseniibacteriota</taxon>
    </lineage>
</organism>
<evidence type="ECO:0008006" key="4">
    <source>
        <dbReference type="Google" id="ProtNLM"/>
    </source>
</evidence>
<evidence type="ECO:0000256" key="1">
    <source>
        <dbReference type="SAM" id="Phobius"/>
    </source>
</evidence>
<feature type="transmembrane region" description="Helical" evidence="1">
    <location>
        <begin position="116"/>
        <end position="144"/>
    </location>
</feature>
<dbReference type="InterPro" id="IPR008910">
    <property type="entry name" value="MSC_TM_helix"/>
</dbReference>
<dbReference type="PANTHER" id="PTHR30221">
    <property type="entry name" value="SMALL-CONDUCTANCE MECHANOSENSITIVE CHANNEL"/>
    <property type="match status" value="1"/>
</dbReference>
<keyword evidence="1" id="KW-0472">Membrane</keyword>
<feature type="transmembrane region" description="Helical" evidence="1">
    <location>
        <begin position="87"/>
        <end position="110"/>
    </location>
</feature>
<evidence type="ECO:0000313" key="3">
    <source>
        <dbReference type="Proteomes" id="UP000228867"/>
    </source>
</evidence>
<dbReference type="Pfam" id="PF05552">
    <property type="entry name" value="MS_channel_1st_1"/>
    <property type="match status" value="2"/>
</dbReference>
<feature type="transmembrane region" description="Helical" evidence="1">
    <location>
        <begin position="156"/>
        <end position="176"/>
    </location>
</feature>
<keyword evidence="1" id="KW-1133">Transmembrane helix</keyword>
<dbReference type="InterPro" id="IPR045275">
    <property type="entry name" value="MscS_archaea/bacteria_type"/>
</dbReference>
<dbReference type="Gene3D" id="1.10.287.1260">
    <property type="match status" value="1"/>
</dbReference>
<dbReference type="EMBL" id="PCWR01000060">
    <property type="protein sequence ID" value="PIR06245.1"/>
    <property type="molecule type" value="Genomic_DNA"/>
</dbReference>
<name>A0A2H0NDL1_9BACT</name>
<sequence length="226" mass="24343">MFIQDWTALVVNSLQEIWWGVIKALGSILGALIVFLVGLVIAAGLASLVEKLISLLKLDKVLVSVGLKEYFDRAGLNINTGKFFGKIVYWFIVVVFLLAASDILGFYALSGFLRDILLYIPSIVVAVLIMLVSVVIANFLKHLVRMSVKSAKLHSAYFLGSLTWWAVVVFGSLAALSQLGVAVAIINALVTGFVALVALAGGIAFGLGGKDYAANLVSRVKDHFER</sequence>